<organism evidence="4 5">
    <name type="scientific">Petropleomorpha daqingensis</name>
    <dbReference type="NCBI Taxonomy" id="2026353"/>
    <lineage>
        <taxon>Bacteria</taxon>
        <taxon>Bacillati</taxon>
        <taxon>Actinomycetota</taxon>
        <taxon>Actinomycetes</taxon>
        <taxon>Geodermatophilales</taxon>
        <taxon>Geodermatophilaceae</taxon>
        <taxon>Petropleomorpha</taxon>
    </lineage>
</organism>
<evidence type="ECO:0000256" key="1">
    <source>
        <dbReference type="ARBA" id="ARBA00006484"/>
    </source>
</evidence>
<dbReference type="PANTHER" id="PTHR24321:SF8">
    <property type="entry name" value="ESTRADIOL 17-BETA-DEHYDROGENASE 8-RELATED"/>
    <property type="match status" value="1"/>
</dbReference>
<evidence type="ECO:0000256" key="2">
    <source>
        <dbReference type="ARBA" id="ARBA00023002"/>
    </source>
</evidence>
<protein>
    <submittedName>
        <fullName evidence="4">SDR family mycofactocin-dependent oxidoreductase</fullName>
    </submittedName>
</protein>
<comment type="caution">
    <text evidence="4">The sequence shown here is derived from an EMBL/GenBank/DDBJ whole genome shotgun (WGS) entry which is preliminary data.</text>
</comment>
<dbReference type="Gene3D" id="3.40.50.720">
    <property type="entry name" value="NAD(P)-binding Rossmann-like Domain"/>
    <property type="match status" value="1"/>
</dbReference>
<sequence length="284" mass="29709">MTGRLRTGRLAGKVAFVTGAARGQGRSHCVRMAAEGADVVAFDLCGPVERRDYIRPSTPDDLEETARLVEKAGGRIVRVQGDVRSADDLARARDAGIQEFGGIDVVVANAGTGGAGKLTHELDEAEWAVTLGINLTGVWLTAKTFLPHLVERGGGSLVLIGSAAAVKAVPHLVDYVCAKAGVVALTKVLANEYGPHGVRANCVCPGNVATDLVVNDEVLRMFRPDLDRPTVDDAAPVLSSMVPLAGQPLLQPGDVSEAVLWLASDEARWVTGAVLAVDMGMTSL</sequence>
<accession>A0A853CRC1</accession>
<dbReference type="PRINTS" id="PR00080">
    <property type="entry name" value="SDRFAMILY"/>
</dbReference>
<keyword evidence="2" id="KW-0560">Oxidoreductase</keyword>
<evidence type="ECO:0000313" key="5">
    <source>
        <dbReference type="Proteomes" id="UP000541969"/>
    </source>
</evidence>
<evidence type="ECO:0000256" key="3">
    <source>
        <dbReference type="ARBA" id="ARBA00023027"/>
    </source>
</evidence>
<dbReference type="PROSITE" id="PS00061">
    <property type="entry name" value="ADH_SHORT"/>
    <property type="match status" value="1"/>
</dbReference>
<dbReference type="EMBL" id="JACBZT010000001">
    <property type="protein sequence ID" value="NYJ08463.1"/>
    <property type="molecule type" value="Genomic_DNA"/>
</dbReference>
<dbReference type="InterPro" id="IPR020904">
    <property type="entry name" value="Sc_DH/Rdtase_CS"/>
</dbReference>
<dbReference type="NCBIfam" id="TIGR03971">
    <property type="entry name" value="SDR_subfam_1"/>
    <property type="match status" value="1"/>
</dbReference>
<dbReference type="CDD" id="cd05233">
    <property type="entry name" value="SDR_c"/>
    <property type="match status" value="1"/>
</dbReference>
<dbReference type="InterPro" id="IPR036291">
    <property type="entry name" value="NAD(P)-bd_dom_sf"/>
</dbReference>
<dbReference type="PRINTS" id="PR00081">
    <property type="entry name" value="GDHRDH"/>
</dbReference>
<dbReference type="GO" id="GO:0016491">
    <property type="term" value="F:oxidoreductase activity"/>
    <property type="evidence" value="ECO:0007669"/>
    <property type="project" value="UniProtKB-KW"/>
</dbReference>
<name>A0A853CRC1_9ACTN</name>
<comment type="similarity">
    <text evidence="1">Belongs to the short-chain dehydrogenases/reductases (SDR) family.</text>
</comment>
<dbReference type="SUPFAM" id="SSF51735">
    <property type="entry name" value="NAD(P)-binding Rossmann-fold domains"/>
    <property type="match status" value="1"/>
</dbReference>
<dbReference type="InterPro" id="IPR023985">
    <property type="entry name" value="SDR_subfam_1"/>
</dbReference>
<evidence type="ECO:0000313" key="4">
    <source>
        <dbReference type="EMBL" id="NYJ08463.1"/>
    </source>
</evidence>
<dbReference type="AlphaFoldDB" id="A0A853CRC1"/>
<dbReference type="Pfam" id="PF13561">
    <property type="entry name" value="adh_short_C2"/>
    <property type="match status" value="1"/>
</dbReference>
<dbReference type="RefSeq" id="WP_179721071.1">
    <property type="nucleotide sequence ID" value="NZ_JACBZT010000001.1"/>
</dbReference>
<gene>
    <name evidence="4" type="ORF">GGQ55_004741</name>
</gene>
<dbReference type="FunFam" id="3.40.50.720:FF:000084">
    <property type="entry name" value="Short-chain dehydrogenase reductase"/>
    <property type="match status" value="1"/>
</dbReference>
<dbReference type="Proteomes" id="UP000541969">
    <property type="component" value="Unassembled WGS sequence"/>
</dbReference>
<keyword evidence="3" id="KW-0520">NAD</keyword>
<reference evidence="4 5" key="1">
    <citation type="submission" date="2020-07" db="EMBL/GenBank/DDBJ databases">
        <title>Sequencing the genomes of 1000 actinobacteria strains.</title>
        <authorList>
            <person name="Klenk H.-P."/>
        </authorList>
    </citation>
    <scope>NUCLEOTIDE SEQUENCE [LARGE SCALE GENOMIC DNA]</scope>
    <source>
        <strain evidence="4 5">DSM 104001</strain>
    </source>
</reference>
<dbReference type="PANTHER" id="PTHR24321">
    <property type="entry name" value="DEHYDROGENASES, SHORT CHAIN"/>
    <property type="match status" value="1"/>
</dbReference>
<proteinExistence type="inferred from homology"/>
<keyword evidence="5" id="KW-1185">Reference proteome</keyword>
<dbReference type="InterPro" id="IPR002347">
    <property type="entry name" value="SDR_fam"/>
</dbReference>